<dbReference type="AlphaFoldDB" id="A0A7W8A7W5"/>
<reference evidence="2 3" key="1">
    <citation type="submission" date="2020-08" db="EMBL/GenBank/DDBJ databases">
        <title>Genomic Encyclopedia of Type Strains, Phase IV (KMG-IV): sequencing the most valuable type-strain genomes for metagenomic binning, comparative biology and taxonomic classification.</title>
        <authorList>
            <person name="Goeker M."/>
        </authorList>
    </citation>
    <scope>NUCLEOTIDE SEQUENCE [LARGE SCALE GENOMIC DNA]</scope>
    <source>
        <strain evidence="2 3">DSM 45385</strain>
    </source>
</reference>
<proteinExistence type="predicted"/>
<protein>
    <submittedName>
        <fullName evidence="2">XapX domain-containing protein</fullName>
    </submittedName>
</protein>
<dbReference type="Pfam" id="PF07235">
    <property type="entry name" value="DUF1427"/>
    <property type="match status" value="1"/>
</dbReference>
<keyword evidence="3" id="KW-1185">Reference proteome</keyword>
<dbReference type="EMBL" id="JACHIN010000010">
    <property type="protein sequence ID" value="MBB5081247.1"/>
    <property type="molecule type" value="Genomic_DNA"/>
</dbReference>
<accession>A0A7W8A7W5</accession>
<organism evidence="2 3">
    <name type="scientific">Nonomuraea endophytica</name>
    <dbReference type="NCBI Taxonomy" id="714136"/>
    <lineage>
        <taxon>Bacteria</taxon>
        <taxon>Bacillati</taxon>
        <taxon>Actinomycetota</taxon>
        <taxon>Actinomycetes</taxon>
        <taxon>Streptosporangiales</taxon>
        <taxon>Streptosporangiaceae</taxon>
        <taxon>Nonomuraea</taxon>
    </lineage>
</organism>
<dbReference type="RefSeq" id="WP_157245379.1">
    <property type="nucleotide sequence ID" value="NZ_JACHIN010000010.1"/>
</dbReference>
<evidence type="ECO:0000256" key="1">
    <source>
        <dbReference type="SAM" id="Phobius"/>
    </source>
</evidence>
<dbReference type="InterPro" id="IPR020017">
    <property type="entry name" value="XapX_domain"/>
</dbReference>
<evidence type="ECO:0000313" key="2">
    <source>
        <dbReference type="EMBL" id="MBB5081247.1"/>
    </source>
</evidence>
<keyword evidence="1" id="KW-1133">Transmembrane helix</keyword>
<evidence type="ECO:0000313" key="3">
    <source>
        <dbReference type="Proteomes" id="UP000568380"/>
    </source>
</evidence>
<dbReference type="Proteomes" id="UP000568380">
    <property type="component" value="Unassembled WGS sequence"/>
</dbReference>
<sequence length="50" mass="4938">MLPYLQSLVAGVIVGGVYGLIKVPSPAPPTVALVGLAGMLIGYGLPGLFG</sequence>
<name>A0A7W8A7W5_9ACTN</name>
<dbReference type="InterPro" id="IPR009872">
    <property type="entry name" value="DUF1427"/>
</dbReference>
<keyword evidence="1" id="KW-0812">Transmembrane</keyword>
<comment type="caution">
    <text evidence="2">The sequence shown here is derived from an EMBL/GenBank/DDBJ whole genome shotgun (WGS) entry which is preliminary data.</text>
</comment>
<feature type="transmembrane region" description="Helical" evidence="1">
    <location>
        <begin position="29"/>
        <end position="49"/>
    </location>
</feature>
<gene>
    <name evidence="2" type="ORF">HNR40_006742</name>
</gene>
<keyword evidence="1" id="KW-0472">Membrane</keyword>
<dbReference type="NCBIfam" id="TIGR03510">
    <property type="entry name" value="XapX"/>
    <property type="match status" value="1"/>
</dbReference>